<protein>
    <recommendedName>
        <fullName evidence="5">WD40-like Beta Propeller Repeat</fullName>
    </recommendedName>
</protein>
<sequence>MRFRGPAVLPVVVLACAASVLPAAAVPRARGEVRVPEPVLVSTAADGTPANGDSTGAVLSGNGRFVAFLSDADNLVPGDTNGLADVFVKDLRTGAVDRVNVAGDGGQADATASHVSVSADGRYVAFDSDAGNLAPGDMPGAWDVFVHDRATGRTEALVANPGGVPGNSYDPVISADGRYVAYASYRDDLVPQDTNSGIDVFVHDRARGTTRLVSVFTDHLQGTSTSLAPSISADGTRIAFRRMWYPPRGPAGREPRAPRPWWFYVHDTRTGKTVPAAVDRDGGTLGMPASPATGLSPDGRYAVFSSPSADVVEDDTNDAADVFVRDLATGTTRRVSTAADGTQARGSSGRGLIGAGGRRAFFVSAADNLVPGDTNGASDVFAKDLRTGVIRRLDVAADGTESVTGTYEVTADAAGRTVAFPHDDGLVPGDAGGHRDIYAVRVR</sequence>
<reference evidence="4" key="1">
    <citation type="submission" date="2023-07" db="EMBL/GenBank/DDBJ databases">
        <title>Whole genome shotgun sequence of Streptomyces achromogenes subsp. rubradiris NBRC 14000.</title>
        <authorList>
            <person name="Komaki H."/>
            <person name="Tamura T."/>
        </authorList>
    </citation>
    <scope>NUCLEOTIDE SEQUENCE [LARGE SCALE GENOMIC DNA]</scope>
    <source>
        <strain evidence="4">NBRC 14000</strain>
    </source>
</reference>
<dbReference type="Proteomes" id="UP000646738">
    <property type="component" value="Unassembled WGS sequence"/>
</dbReference>
<evidence type="ECO:0000256" key="2">
    <source>
        <dbReference type="SAM" id="SignalP"/>
    </source>
</evidence>
<dbReference type="SUPFAM" id="SSF69304">
    <property type="entry name" value="Tricorn protease N-terminal domain"/>
    <property type="match status" value="1"/>
</dbReference>
<comment type="similarity">
    <text evidence="1">Belongs to the TolB family.</text>
</comment>
<feature type="chain" id="PRO_5046888823" description="WD40-like Beta Propeller Repeat" evidence="2">
    <location>
        <begin position="26"/>
        <end position="443"/>
    </location>
</feature>
<dbReference type="SUPFAM" id="SSF82171">
    <property type="entry name" value="DPP6 N-terminal domain-like"/>
    <property type="match status" value="1"/>
</dbReference>
<evidence type="ECO:0008006" key="5">
    <source>
        <dbReference type="Google" id="ProtNLM"/>
    </source>
</evidence>
<dbReference type="EMBL" id="BNEA01000015">
    <property type="protein sequence ID" value="GHI53076.1"/>
    <property type="molecule type" value="Genomic_DNA"/>
</dbReference>
<dbReference type="PANTHER" id="PTHR36842">
    <property type="entry name" value="PROTEIN TOLB HOMOLOG"/>
    <property type="match status" value="1"/>
</dbReference>
<comment type="caution">
    <text evidence="3">The sequence shown here is derived from an EMBL/GenBank/DDBJ whole genome shotgun (WGS) entry which is preliminary data.</text>
</comment>
<organism evidence="3 4">
    <name type="scientific">Streptomyces rubradiris</name>
    <name type="common">Streptomyces achromogenes subsp. rubradiris</name>
    <dbReference type="NCBI Taxonomy" id="285531"/>
    <lineage>
        <taxon>Bacteria</taxon>
        <taxon>Bacillati</taxon>
        <taxon>Actinomycetota</taxon>
        <taxon>Actinomycetes</taxon>
        <taxon>Kitasatosporales</taxon>
        <taxon>Streptomycetaceae</taxon>
        <taxon>Streptomyces</taxon>
    </lineage>
</organism>
<evidence type="ECO:0000256" key="1">
    <source>
        <dbReference type="ARBA" id="ARBA00009820"/>
    </source>
</evidence>
<dbReference type="RefSeq" id="WP_189997068.1">
    <property type="nucleotide sequence ID" value="NZ_BNCB01000012.1"/>
</dbReference>
<dbReference type="PANTHER" id="PTHR36842:SF2">
    <property type="entry name" value="SLR0505 PROTEIN"/>
    <property type="match status" value="1"/>
</dbReference>
<proteinExistence type="inferred from homology"/>
<keyword evidence="4" id="KW-1185">Reference proteome</keyword>
<dbReference type="Pfam" id="PF07676">
    <property type="entry name" value="PD40"/>
    <property type="match status" value="2"/>
</dbReference>
<dbReference type="InterPro" id="IPR011042">
    <property type="entry name" value="6-blade_b-propeller_TolB-like"/>
</dbReference>
<evidence type="ECO:0000313" key="3">
    <source>
        <dbReference type="EMBL" id="GHI53076.1"/>
    </source>
</evidence>
<accession>A0ABQ3RB47</accession>
<evidence type="ECO:0000313" key="4">
    <source>
        <dbReference type="Proteomes" id="UP000646738"/>
    </source>
</evidence>
<gene>
    <name evidence="3" type="ORF">Srubr_29220</name>
</gene>
<name>A0ABQ3RB47_STRRR</name>
<dbReference type="InterPro" id="IPR011659">
    <property type="entry name" value="WD40"/>
</dbReference>
<dbReference type="Gene3D" id="2.120.10.30">
    <property type="entry name" value="TolB, C-terminal domain"/>
    <property type="match status" value="1"/>
</dbReference>
<feature type="signal peptide" evidence="2">
    <location>
        <begin position="1"/>
        <end position="25"/>
    </location>
</feature>
<keyword evidence="2" id="KW-0732">Signal</keyword>
<dbReference type="PROSITE" id="PS51257">
    <property type="entry name" value="PROKAR_LIPOPROTEIN"/>
    <property type="match status" value="1"/>
</dbReference>